<gene>
    <name evidence="8" type="ORF">GI584_19615</name>
</gene>
<dbReference type="Gene3D" id="3.20.20.80">
    <property type="entry name" value="Glycosidases"/>
    <property type="match status" value="1"/>
</dbReference>
<dbReference type="Gene3D" id="2.60.120.260">
    <property type="entry name" value="Galactose-binding domain-like"/>
    <property type="match status" value="1"/>
</dbReference>
<organism evidence="8 9">
    <name type="scientific">Gracilibacillus salitolerans</name>
    <dbReference type="NCBI Taxonomy" id="2663022"/>
    <lineage>
        <taxon>Bacteria</taxon>
        <taxon>Bacillati</taxon>
        <taxon>Bacillota</taxon>
        <taxon>Bacilli</taxon>
        <taxon>Bacillales</taxon>
        <taxon>Bacillaceae</taxon>
        <taxon>Gracilibacillus</taxon>
    </lineage>
</organism>
<dbReference type="SMART" id="SM00812">
    <property type="entry name" value="Alpha_L_fucos"/>
    <property type="match status" value="1"/>
</dbReference>
<protein>
    <recommendedName>
        <fullName evidence="3">alpha-L-fucosidase</fullName>
        <ecNumber evidence="3">3.2.1.51</ecNumber>
    </recommendedName>
</protein>
<dbReference type="GO" id="GO:0016139">
    <property type="term" value="P:glycoside catabolic process"/>
    <property type="evidence" value="ECO:0007669"/>
    <property type="project" value="TreeGrafter"/>
</dbReference>
<dbReference type="GO" id="GO:0005764">
    <property type="term" value="C:lysosome"/>
    <property type="evidence" value="ECO:0007669"/>
    <property type="project" value="TreeGrafter"/>
</dbReference>
<comment type="similarity">
    <text evidence="2">Belongs to the glycosyl hydrolase 29 family.</text>
</comment>
<dbReference type="GO" id="GO:0004560">
    <property type="term" value="F:alpha-L-fucosidase activity"/>
    <property type="evidence" value="ECO:0007669"/>
    <property type="project" value="InterPro"/>
</dbReference>
<keyword evidence="4" id="KW-0732">Signal</keyword>
<evidence type="ECO:0000256" key="4">
    <source>
        <dbReference type="ARBA" id="ARBA00022729"/>
    </source>
</evidence>
<dbReference type="SUPFAM" id="SSF51445">
    <property type="entry name" value="(Trans)glycosidases"/>
    <property type="match status" value="1"/>
</dbReference>
<keyword evidence="6" id="KW-0326">Glycosidase</keyword>
<keyword evidence="9" id="KW-1185">Reference proteome</keyword>
<dbReference type="PANTHER" id="PTHR10030">
    <property type="entry name" value="ALPHA-L-FUCOSIDASE"/>
    <property type="match status" value="1"/>
</dbReference>
<evidence type="ECO:0000256" key="5">
    <source>
        <dbReference type="ARBA" id="ARBA00022801"/>
    </source>
</evidence>
<dbReference type="InterPro" id="IPR000933">
    <property type="entry name" value="Glyco_hydro_29"/>
</dbReference>
<dbReference type="Proteomes" id="UP000339690">
    <property type="component" value="Chromosome"/>
</dbReference>
<evidence type="ECO:0000256" key="2">
    <source>
        <dbReference type="ARBA" id="ARBA00007951"/>
    </source>
</evidence>
<dbReference type="GO" id="GO:0006004">
    <property type="term" value="P:fucose metabolic process"/>
    <property type="evidence" value="ECO:0007669"/>
    <property type="project" value="InterPro"/>
</dbReference>
<evidence type="ECO:0000313" key="9">
    <source>
        <dbReference type="Proteomes" id="UP000339690"/>
    </source>
</evidence>
<dbReference type="AlphaFoldDB" id="A0A5Q2TMD4"/>
<dbReference type="InterPro" id="IPR057739">
    <property type="entry name" value="Glyco_hydro_29_N"/>
</dbReference>
<comment type="function">
    <text evidence="1">Alpha-L-fucosidase is responsible for hydrolyzing the alpha-1,6-linked fucose joined to the reducing-end N-acetylglucosamine of the carbohydrate moieties of glycoproteins.</text>
</comment>
<dbReference type="RefSeq" id="WP_153792301.1">
    <property type="nucleotide sequence ID" value="NZ_CP045915.1"/>
</dbReference>
<evidence type="ECO:0000256" key="3">
    <source>
        <dbReference type="ARBA" id="ARBA00012662"/>
    </source>
</evidence>
<dbReference type="PRINTS" id="PR00741">
    <property type="entry name" value="GLHYDRLASE29"/>
</dbReference>
<evidence type="ECO:0000256" key="6">
    <source>
        <dbReference type="ARBA" id="ARBA00023295"/>
    </source>
</evidence>
<dbReference type="InterPro" id="IPR017853">
    <property type="entry name" value="GH"/>
</dbReference>
<reference evidence="8 9" key="1">
    <citation type="submission" date="2019-11" db="EMBL/GenBank/DDBJ databases">
        <title>Gracilibacillus salitolerans sp. nov., a moderate halophile isolated from a saline soil in northwest China.</title>
        <authorList>
            <person name="Gan L."/>
        </authorList>
    </citation>
    <scope>NUCLEOTIDE SEQUENCE [LARGE SCALE GENOMIC DNA]</scope>
    <source>
        <strain evidence="8 9">SCU50</strain>
    </source>
</reference>
<dbReference type="Pfam" id="PF01120">
    <property type="entry name" value="Alpha_L_fucos"/>
    <property type="match status" value="1"/>
</dbReference>
<accession>A0A5Q2TMD4</accession>
<evidence type="ECO:0000313" key="8">
    <source>
        <dbReference type="EMBL" id="QGH36119.1"/>
    </source>
</evidence>
<evidence type="ECO:0000259" key="7">
    <source>
        <dbReference type="Pfam" id="PF01120"/>
    </source>
</evidence>
<dbReference type="EC" id="3.2.1.51" evidence="3"/>
<keyword evidence="5" id="KW-0378">Hydrolase</keyword>
<dbReference type="EMBL" id="CP045915">
    <property type="protein sequence ID" value="QGH36119.1"/>
    <property type="molecule type" value="Genomic_DNA"/>
</dbReference>
<name>A0A5Q2TMD4_9BACI</name>
<sequence>MDNNELAFPSKQQLAWQNLELGFFVHFGINTFCNQEWGDGTDSPEKFNPTELDAKQWVRLAKKTGFQYLILTAKHHDGFCLWQTETTNYSVKSSPWKQGNGDVVKECAAACAEFNMPFGIYLSPWDRHEPCYNNKEAYDEFYCQQLTELLTNYGPIVEVWFDGAGSENREYDWESIIGIVKKHQPDAMIFNMGQPTVRWVGNEDGVASYPCWNTRETDAKISMFTDQEANWLPGTPKWLPAECDVPLRGEHWFWHPNDEHNIRSIENLLDIYYRSVGHGANLLLNVTPDSRGIIPEADSKRLLEFATIIQDRFSTPVARTEGEASEIVLDLIDEKEVDTIVLKEDIAHGERVKQYLIESWKGNKWKQIGEGMAIGHKRIQQIESITTKKLRLRVIESHYDPKIIEFSCFNTKS</sequence>
<dbReference type="PANTHER" id="PTHR10030:SF37">
    <property type="entry name" value="ALPHA-L-FUCOSIDASE-RELATED"/>
    <property type="match status" value="1"/>
</dbReference>
<dbReference type="InterPro" id="IPR016286">
    <property type="entry name" value="FUC_metazoa-typ"/>
</dbReference>
<evidence type="ECO:0000256" key="1">
    <source>
        <dbReference type="ARBA" id="ARBA00004071"/>
    </source>
</evidence>
<feature type="domain" description="Glycoside hydrolase family 29 N-terminal" evidence="7">
    <location>
        <begin position="42"/>
        <end position="307"/>
    </location>
</feature>
<dbReference type="KEGG" id="grc:GI584_19615"/>
<proteinExistence type="inferred from homology"/>